<evidence type="ECO:0000256" key="3">
    <source>
        <dbReference type="ARBA" id="ARBA00023004"/>
    </source>
</evidence>
<evidence type="ECO:0000313" key="7">
    <source>
        <dbReference type="EMBL" id="AWY98226.1"/>
    </source>
</evidence>
<name>A0A2Z4UB36_9FIRM</name>
<dbReference type="GO" id="GO:0005737">
    <property type="term" value="C:cytoplasm"/>
    <property type="evidence" value="ECO:0007669"/>
    <property type="project" value="TreeGrafter"/>
</dbReference>
<dbReference type="Pfam" id="PF00355">
    <property type="entry name" value="Rieske"/>
    <property type="match status" value="1"/>
</dbReference>
<dbReference type="InterPro" id="IPR036188">
    <property type="entry name" value="FAD/NAD-bd_sf"/>
</dbReference>
<dbReference type="PANTHER" id="PTHR13847:SF274">
    <property type="entry name" value="RIESKE 2FE-2S IRON-SULFUR PROTEIN YHFW-RELATED"/>
    <property type="match status" value="1"/>
</dbReference>
<dbReference type="Gene3D" id="3.30.9.10">
    <property type="entry name" value="D-Amino Acid Oxidase, subunit A, domain 2"/>
    <property type="match status" value="1"/>
</dbReference>
<organism evidence="7 8">
    <name type="scientific">Blautia argi</name>
    <dbReference type="NCBI Taxonomy" id="1912897"/>
    <lineage>
        <taxon>Bacteria</taxon>
        <taxon>Bacillati</taxon>
        <taxon>Bacillota</taxon>
        <taxon>Clostridia</taxon>
        <taxon>Lachnospirales</taxon>
        <taxon>Lachnospiraceae</taxon>
        <taxon>Blautia</taxon>
    </lineage>
</organism>
<dbReference type="SUPFAM" id="SSF50022">
    <property type="entry name" value="ISP domain"/>
    <property type="match status" value="1"/>
</dbReference>
<dbReference type="KEGG" id="blau:DQQ01_08785"/>
<dbReference type="PANTHER" id="PTHR13847">
    <property type="entry name" value="SARCOSINE DEHYDROGENASE-RELATED"/>
    <property type="match status" value="1"/>
</dbReference>
<keyword evidence="3" id="KW-0408">Iron</keyword>
<dbReference type="PROSITE" id="PS51296">
    <property type="entry name" value="RIESKE"/>
    <property type="match status" value="1"/>
</dbReference>
<dbReference type="OrthoDB" id="9767869at2"/>
<dbReference type="AlphaFoldDB" id="A0A2Z4UB36"/>
<dbReference type="Proteomes" id="UP000250003">
    <property type="component" value="Chromosome"/>
</dbReference>
<dbReference type="GO" id="GO:0016020">
    <property type="term" value="C:membrane"/>
    <property type="evidence" value="ECO:0007669"/>
    <property type="project" value="InterPro"/>
</dbReference>
<accession>A0A2Z4UB36</accession>
<evidence type="ECO:0000259" key="6">
    <source>
        <dbReference type="PROSITE" id="PS51296"/>
    </source>
</evidence>
<evidence type="ECO:0000256" key="5">
    <source>
        <dbReference type="ARBA" id="ARBA00023157"/>
    </source>
</evidence>
<dbReference type="PRINTS" id="PR00162">
    <property type="entry name" value="RIESKE"/>
</dbReference>
<proteinExistence type="predicted"/>
<dbReference type="InterPro" id="IPR005805">
    <property type="entry name" value="Rieske_Fe-S_prot_C"/>
</dbReference>
<dbReference type="Gene3D" id="2.102.10.10">
    <property type="entry name" value="Rieske [2Fe-2S] iron-sulphur domain"/>
    <property type="match status" value="1"/>
</dbReference>
<dbReference type="InterPro" id="IPR006076">
    <property type="entry name" value="FAD-dep_OxRdtase"/>
</dbReference>
<dbReference type="GO" id="GO:0051537">
    <property type="term" value="F:2 iron, 2 sulfur cluster binding"/>
    <property type="evidence" value="ECO:0007669"/>
    <property type="project" value="UniProtKB-KW"/>
</dbReference>
<evidence type="ECO:0000313" key="8">
    <source>
        <dbReference type="Proteomes" id="UP000250003"/>
    </source>
</evidence>
<dbReference type="GO" id="GO:0016705">
    <property type="term" value="F:oxidoreductase activity, acting on paired donors, with incorporation or reduction of molecular oxygen"/>
    <property type="evidence" value="ECO:0007669"/>
    <property type="project" value="UniProtKB-ARBA"/>
</dbReference>
<keyword evidence="1" id="KW-0001">2Fe-2S</keyword>
<dbReference type="SUPFAM" id="SSF51905">
    <property type="entry name" value="FAD/NAD(P)-binding domain"/>
    <property type="match status" value="1"/>
</dbReference>
<dbReference type="GO" id="GO:0046872">
    <property type="term" value="F:metal ion binding"/>
    <property type="evidence" value="ECO:0007669"/>
    <property type="project" value="UniProtKB-KW"/>
</dbReference>
<dbReference type="Gene3D" id="3.50.50.60">
    <property type="entry name" value="FAD/NAD(P)-binding domain"/>
    <property type="match status" value="1"/>
</dbReference>
<dbReference type="EMBL" id="CP030280">
    <property type="protein sequence ID" value="AWY98226.1"/>
    <property type="molecule type" value="Genomic_DNA"/>
</dbReference>
<gene>
    <name evidence="7" type="ORF">DQQ01_08785</name>
</gene>
<evidence type="ECO:0000256" key="4">
    <source>
        <dbReference type="ARBA" id="ARBA00023014"/>
    </source>
</evidence>
<sequence>MDSIWANSCKLEKRPSLKGEIETEIAIIGGGMTGVLTAWQLQKSGKKAVVLERYSVGSGQTGNTTAKITSQHGMCYANMIEKYGTAKARQYALANENARKEYMRIIQTENIDCNFETVCSYVYGKSAGRLEEEIRAAKSLGLPAELSREHLTLPFPVWGAVKFRNQAQFHPLKFLSALTQDLTIYENTPVKRAEGHMLTTPEGQVKAENIIFACHFPFVNIPGLYFARMHQERSYVLALENAPLPNGMYIGAEKNSYSFRSFGSCLLLGGEGHRCGENDEASRYQRLRKRAEQWFPKSREICCWSAQDCVTADSIPYIGKFSAGKEDWYVATGFQKWGMTTSMAAAMLLRDEICRIPNPNREIFSPQRFPIKDMDFFLSDGLRSAKELVRPFLKNPQLTAKDLMPGHGGIVTHEGKKIGIYKDEQGHVYAVKIRCPHLGCQLSWNPDEKSWDCPCHGSRFDYRGKLLNGPAQTPI</sequence>
<keyword evidence="2" id="KW-0479">Metal-binding</keyword>
<keyword evidence="4" id="KW-0411">Iron-sulfur</keyword>
<feature type="domain" description="Rieske" evidence="6">
    <location>
        <begin position="395"/>
        <end position="475"/>
    </location>
</feature>
<dbReference type="RefSeq" id="WP_111919715.1">
    <property type="nucleotide sequence ID" value="NZ_CAUWHR010000022.1"/>
</dbReference>
<keyword evidence="5" id="KW-1015">Disulfide bond</keyword>
<reference evidence="8" key="1">
    <citation type="submission" date="2018-06" db="EMBL/GenBank/DDBJ databases">
        <title>Description of Blautia argi sp. nov., a new anaerobic isolated from dog feces.</title>
        <authorList>
            <person name="Chang Y.-H."/>
            <person name="Paek J."/>
            <person name="Shin Y."/>
        </authorList>
    </citation>
    <scope>NUCLEOTIDE SEQUENCE [LARGE SCALE GENOMIC DNA]</scope>
    <source>
        <strain evidence="8">KCTC 15426</strain>
    </source>
</reference>
<protein>
    <submittedName>
        <fullName evidence="7">FAD-dependent oxidoreductase</fullName>
    </submittedName>
</protein>
<dbReference type="InterPro" id="IPR036922">
    <property type="entry name" value="Rieske_2Fe-2S_sf"/>
</dbReference>
<evidence type="ECO:0000256" key="1">
    <source>
        <dbReference type="ARBA" id="ARBA00022714"/>
    </source>
</evidence>
<dbReference type="GO" id="GO:0004497">
    <property type="term" value="F:monooxygenase activity"/>
    <property type="evidence" value="ECO:0007669"/>
    <property type="project" value="UniProtKB-ARBA"/>
</dbReference>
<dbReference type="Pfam" id="PF01266">
    <property type="entry name" value="DAO"/>
    <property type="match status" value="1"/>
</dbReference>
<dbReference type="InterPro" id="IPR017941">
    <property type="entry name" value="Rieske_2Fe-2S"/>
</dbReference>
<evidence type="ECO:0000256" key="2">
    <source>
        <dbReference type="ARBA" id="ARBA00022723"/>
    </source>
</evidence>
<keyword evidence="8" id="KW-1185">Reference proteome</keyword>